<dbReference type="PANTHER" id="PTHR30413">
    <property type="entry name" value="INNER MEMBRANE TRANSPORT PERMEASE"/>
    <property type="match status" value="1"/>
</dbReference>
<evidence type="ECO:0000256" key="8">
    <source>
        <dbReference type="ARBA" id="ARBA00023047"/>
    </source>
</evidence>
<keyword evidence="4" id="KW-1003">Cell membrane</keyword>
<evidence type="ECO:0000256" key="3">
    <source>
        <dbReference type="ARBA" id="ARBA00022448"/>
    </source>
</evidence>
<sequence>MNPALRPVHKQRSFASLRAISALVLREMATTNGRSANGFLWAIAEPVGGIILLTAIFSLGFRSPSVGTNFAIFYATGLVPFLFYLSISGKTAAAIQYSKPLLAYPAVTFMDAFLARAFFNLVTQVMVAYLIFTVIYFTQETRTDPQILGIVLSLAMALVFALGVGAMNCFLFTAFPWWQFAWAILNRPLFLVSCIFFIYDDVPQPFQYYLWFNPLVHVIGQMRKSFYPSYAGDYVSPAYVFGVGFVLLGIGLAFLTRYHRDLLNS</sequence>
<keyword evidence="6 10" id="KW-0812">Transmembrane</keyword>
<organism evidence="12 13">
    <name type="scientific">Paracoccus stylophorae</name>
    <dbReference type="NCBI Taxonomy" id="659350"/>
    <lineage>
        <taxon>Bacteria</taxon>
        <taxon>Pseudomonadati</taxon>
        <taxon>Pseudomonadota</taxon>
        <taxon>Alphaproteobacteria</taxon>
        <taxon>Rhodobacterales</taxon>
        <taxon>Paracoccaceae</taxon>
        <taxon>Paracoccus</taxon>
    </lineage>
</organism>
<feature type="domain" description="ABC-2 type transporter transmembrane" evidence="11">
    <location>
        <begin position="19"/>
        <end position="227"/>
    </location>
</feature>
<evidence type="ECO:0000256" key="2">
    <source>
        <dbReference type="ARBA" id="ARBA00007783"/>
    </source>
</evidence>
<dbReference type="Pfam" id="PF01061">
    <property type="entry name" value="ABC2_membrane"/>
    <property type="match status" value="1"/>
</dbReference>
<gene>
    <name evidence="12" type="ORF">JHW45_01495</name>
</gene>
<dbReference type="EMBL" id="CP067134">
    <property type="protein sequence ID" value="WCR12416.1"/>
    <property type="molecule type" value="Genomic_DNA"/>
</dbReference>
<feature type="transmembrane region" description="Helical" evidence="10">
    <location>
        <begin position="234"/>
        <end position="255"/>
    </location>
</feature>
<evidence type="ECO:0000256" key="4">
    <source>
        <dbReference type="ARBA" id="ARBA00022475"/>
    </source>
</evidence>
<feature type="transmembrane region" description="Helical" evidence="10">
    <location>
        <begin position="71"/>
        <end position="97"/>
    </location>
</feature>
<keyword evidence="7 10" id="KW-1133">Transmembrane helix</keyword>
<proteinExistence type="inferred from homology"/>
<comment type="subcellular location">
    <subcellularLocation>
        <location evidence="1">Cell membrane</location>
        <topology evidence="1">Multi-pass membrane protein</topology>
    </subcellularLocation>
</comment>
<protein>
    <submittedName>
        <fullName evidence="12">ABC transporter permease</fullName>
    </submittedName>
</protein>
<dbReference type="Proteomes" id="UP001218412">
    <property type="component" value="Chromosome"/>
</dbReference>
<evidence type="ECO:0000256" key="6">
    <source>
        <dbReference type="ARBA" id="ARBA00022692"/>
    </source>
</evidence>
<feature type="transmembrane region" description="Helical" evidence="10">
    <location>
        <begin position="150"/>
        <end position="174"/>
    </location>
</feature>
<name>A0ABY7SZP9_9RHOB</name>
<evidence type="ECO:0000256" key="9">
    <source>
        <dbReference type="ARBA" id="ARBA00023136"/>
    </source>
</evidence>
<feature type="transmembrane region" description="Helical" evidence="10">
    <location>
        <begin position="117"/>
        <end position="138"/>
    </location>
</feature>
<comment type="similarity">
    <text evidence="2">Belongs to the ABC-2 integral membrane protein family.</text>
</comment>
<evidence type="ECO:0000259" key="11">
    <source>
        <dbReference type="Pfam" id="PF01061"/>
    </source>
</evidence>
<dbReference type="InterPro" id="IPR000412">
    <property type="entry name" value="ABC_2_transport"/>
</dbReference>
<dbReference type="PANTHER" id="PTHR30413:SF10">
    <property type="entry name" value="CAPSULE POLYSACCHARIDE EXPORT INNER-MEMBRANE PROTEIN CTRC"/>
    <property type="match status" value="1"/>
</dbReference>
<keyword evidence="8" id="KW-0625">Polysaccharide transport</keyword>
<reference evidence="12 13" key="1">
    <citation type="submission" date="2021-01" db="EMBL/GenBank/DDBJ databases">
        <title>Biogeographic distribution of Paracoccus.</title>
        <authorList>
            <person name="Hollensteiner J."/>
            <person name="Leineberger J."/>
            <person name="Brinkhoff T."/>
            <person name="Daniel R."/>
        </authorList>
    </citation>
    <scope>NUCLEOTIDE SEQUENCE [LARGE SCALE GENOMIC DNA]</scope>
    <source>
        <strain evidence="12 13">LMG25392</strain>
    </source>
</reference>
<feature type="transmembrane region" description="Helical" evidence="10">
    <location>
        <begin position="39"/>
        <end position="59"/>
    </location>
</feature>
<keyword evidence="13" id="KW-1185">Reference proteome</keyword>
<evidence type="ECO:0000313" key="12">
    <source>
        <dbReference type="EMBL" id="WCR12416.1"/>
    </source>
</evidence>
<dbReference type="PRINTS" id="PR00164">
    <property type="entry name" value="ABC2TRNSPORT"/>
</dbReference>
<dbReference type="InterPro" id="IPR013525">
    <property type="entry name" value="ABC2_TM"/>
</dbReference>
<keyword evidence="3" id="KW-0813">Transport</keyword>
<evidence type="ECO:0000256" key="1">
    <source>
        <dbReference type="ARBA" id="ARBA00004651"/>
    </source>
</evidence>
<keyword evidence="9 10" id="KW-0472">Membrane</keyword>
<keyword evidence="5" id="KW-0762">Sugar transport</keyword>
<evidence type="ECO:0000256" key="5">
    <source>
        <dbReference type="ARBA" id="ARBA00022597"/>
    </source>
</evidence>
<feature type="transmembrane region" description="Helical" evidence="10">
    <location>
        <begin position="180"/>
        <end position="199"/>
    </location>
</feature>
<evidence type="ECO:0000256" key="10">
    <source>
        <dbReference type="SAM" id="Phobius"/>
    </source>
</evidence>
<evidence type="ECO:0000256" key="7">
    <source>
        <dbReference type="ARBA" id="ARBA00022989"/>
    </source>
</evidence>
<evidence type="ECO:0000313" key="13">
    <source>
        <dbReference type="Proteomes" id="UP001218412"/>
    </source>
</evidence>
<accession>A0ABY7SZP9</accession>